<dbReference type="PANTHER" id="PTHR24006">
    <property type="entry name" value="UBIQUITIN CARBOXYL-TERMINAL HYDROLASE"/>
    <property type="match status" value="1"/>
</dbReference>
<dbReference type="InterPro" id="IPR028889">
    <property type="entry name" value="USP"/>
</dbReference>
<dbReference type="InterPro" id="IPR038765">
    <property type="entry name" value="Papain-like_cys_pep_sf"/>
</dbReference>
<dbReference type="InterPro" id="IPR050164">
    <property type="entry name" value="Peptidase_C19"/>
</dbReference>
<dbReference type="EMBL" id="MN739216">
    <property type="protein sequence ID" value="QHS94072.1"/>
    <property type="molecule type" value="Genomic_DNA"/>
</dbReference>
<dbReference type="InterPro" id="IPR001394">
    <property type="entry name" value="Peptidase_C19_UCH"/>
</dbReference>
<sequence length="366" mass="42579">MNFILENLGNTCYLNTALQCLFRSNSLLHEICVCDSDDIGILLFKKLIGNLKNESNVKAKQSLKNVITYMNHKITIMELFQQNDLCEFMMCMFDMLHNASKVQYDPVKHSTHDIIQIVTRKSMSNNMIKLSNLCEKNMKKEYMKSKYSFVCKEMNSMVISQIKCNCGKLWTNYELHNHLQLDIHGKNNLYQCIESYINPIYFNKKIDKGNEQDHVIEWTCDSCKEKHESKRIISFWNLANTFVIFLKRFNMIESNSPNGFSFVKDSTHIEIPNVLNMSPFVINSRFTSKSLQYELISVGCHIGRIHGGHYYAVLKDTNSNSTLTNESDVTQWKKVDDESSVSITQENKQHHMKNAYMLVYSQRSIA</sequence>
<dbReference type="GO" id="GO:0004843">
    <property type="term" value="F:cysteine-type deubiquitinase activity"/>
    <property type="evidence" value="ECO:0007669"/>
    <property type="project" value="InterPro"/>
</dbReference>
<reference evidence="2" key="1">
    <citation type="journal article" date="2020" name="Nature">
        <title>Giant virus diversity and host interactions through global metagenomics.</title>
        <authorList>
            <person name="Schulz F."/>
            <person name="Roux S."/>
            <person name="Paez-Espino D."/>
            <person name="Jungbluth S."/>
            <person name="Walsh D.A."/>
            <person name="Denef V.J."/>
            <person name="McMahon K.D."/>
            <person name="Konstantinidis K.T."/>
            <person name="Eloe-Fadrosh E.A."/>
            <person name="Kyrpides N.C."/>
            <person name="Woyke T."/>
        </authorList>
    </citation>
    <scope>NUCLEOTIDE SEQUENCE</scope>
    <source>
        <strain evidence="2">GVMAG-M-3300018416-26</strain>
    </source>
</reference>
<feature type="domain" description="USP" evidence="1">
    <location>
        <begin position="3"/>
        <end position="363"/>
    </location>
</feature>
<dbReference type="GO" id="GO:0005829">
    <property type="term" value="C:cytosol"/>
    <property type="evidence" value="ECO:0007669"/>
    <property type="project" value="TreeGrafter"/>
</dbReference>
<accession>A0A6C0BQ13</accession>
<proteinExistence type="predicted"/>
<dbReference type="SUPFAM" id="SSF54001">
    <property type="entry name" value="Cysteine proteinases"/>
    <property type="match status" value="1"/>
</dbReference>
<dbReference type="Pfam" id="PF00443">
    <property type="entry name" value="UCH"/>
    <property type="match status" value="1"/>
</dbReference>
<evidence type="ECO:0000313" key="2">
    <source>
        <dbReference type="EMBL" id="QHS94072.1"/>
    </source>
</evidence>
<dbReference type="AlphaFoldDB" id="A0A6C0BQ13"/>
<evidence type="ECO:0000259" key="1">
    <source>
        <dbReference type="PROSITE" id="PS50235"/>
    </source>
</evidence>
<name>A0A6C0BQ13_9ZZZZ</name>
<dbReference type="PROSITE" id="PS00973">
    <property type="entry name" value="USP_2"/>
    <property type="match status" value="1"/>
</dbReference>
<organism evidence="2">
    <name type="scientific">viral metagenome</name>
    <dbReference type="NCBI Taxonomy" id="1070528"/>
    <lineage>
        <taxon>unclassified sequences</taxon>
        <taxon>metagenomes</taxon>
        <taxon>organismal metagenomes</taxon>
    </lineage>
</organism>
<dbReference type="InterPro" id="IPR018200">
    <property type="entry name" value="USP_CS"/>
</dbReference>
<protein>
    <recommendedName>
        <fullName evidence="1">USP domain-containing protein</fullName>
    </recommendedName>
</protein>
<dbReference type="PROSITE" id="PS50235">
    <property type="entry name" value="USP_3"/>
    <property type="match status" value="1"/>
</dbReference>
<dbReference type="GO" id="GO:0005634">
    <property type="term" value="C:nucleus"/>
    <property type="evidence" value="ECO:0007669"/>
    <property type="project" value="TreeGrafter"/>
</dbReference>
<dbReference type="Gene3D" id="3.90.70.10">
    <property type="entry name" value="Cysteine proteinases"/>
    <property type="match status" value="1"/>
</dbReference>
<dbReference type="GO" id="GO:0016579">
    <property type="term" value="P:protein deubiquitination"/>
    <property type="evidence" value="ECO:0007669"/>
    <property type="project" value="InterPro"/>
</dbReference>